<dbReference type="InterPro" id="IPR030392">
    <property type="entry name" value="S74_ICA"/>
</dbReference>
<dbReference type="GeneID" id="29080492"/>
<gene>
    <name evidence="6" type="ORF">SEA_NANODON_26</name>
</gene>
<keyword evidence="3" id="KW-0175">Coiled coil</keyword>
<keyword evidence="7" id="KW-1185">Reference proteome</keyword>
<evidence type="ECO:0000256" key="2">
    <source>
        <dbReference type="ARBA" id="ARBA00022732"/>
    </source>
</evidence>
<comment type="subcellular location">
    <subcellularLocation>
        <location evidence="1">Virion</location>
    </subcellularLocation>
</comment>
<organism evidence="6 7">
    <name type="scientific">Streptomyces phage Nanodon</name>
    <dbReference type="NCBI Taxonomy" id="1873777"/>
    <lineage>
        <taxon>Viruses</taxon>
        <taxon>Duplodnaviria</taxon>
        <taxon>Heunggongvirae</taxon>
        <taxon>Uroviricota</taxon>
        <taxon>Caudoviricetes</taxon>
        <taxon>Arquatrovirinae</taxon>
        <taxon>Likavirus</taxon>
        <taxon>Likavirus nanodon</taxon>
    </lineage>
</organism>
<reference evidence="7" key="1">
    <citation type="submission" date="2016-05" db="EMBL/GenBank/DDBJ databases">
        <authorList>
            <person name="Adebesin M.O."/>
            <person name="Ahama K."/>
            <person name="Alekasir E.M.M."/>
            <person name="Ali S."/>
            <person name="Aligholizadeh E."/>
            <person name="Allison J.M."/>
            <person name="Alzaher A."/>
            <person name="Andaya C.D."/>
            <person name="Asfaw S."/>
            <person name="Bansal N."/>
            <person name="Beauchard M.A."/>
            <person name="Betancourt K.A."/>
            <person name="Bhatia B."/>
            <person name="Boretti N.A."/>
            <person name="Brondi J.N."/>
            <person name="Byrd C.E."/>
            <person name="Cao A."/>
            <person name="Cardosa E.A."/>
            <person name="Carter A."/>
            <person name="Chen S."/>
            <person name="Chen Y."/>
            <person name="Clara Vega K."/>
            <person name="Cobuzzi M."/>
            <person name="Conn O.L."/>
            <person name="Crosby I.A."/>
            <person name="Daly S.B."/>
            <person name="DePaz I.X."/>
            <person name="Dhaurali S."/>
            <person name="Dowdy K.M."/>
            <person name="Edokobi N.B."/>
            <person name="Ekanayake A.B."/>
            <person name="Ekekwe S.O."/>
            <person name="Emond M.A."/>
            <person name="Endres L."/>
            <person name="Eng S."/>
            <person name="Felkoski S.A."/>
            <person name="Gant C.D."/>
            <person name="Gaskin B."/>
            <person name="Gondal S."/>
            <person name="Gutmann J."/>
            <person name="Ha T.-A."/>
            <person name="Habteyes H."/>
            <person name="Hariri O."/>
            <person name="Healey R.M."/>
            <person name="Heins J.L."/>
            <person name="Henderson A.L."/>
            <person name="Hernandez F.M.D."/>
            <person name="Hoang P.T."/>
            <person name="Hope K.T."/>
            <person name="Husna A."/>
            <person name="Hussain A."/>
            <person name="Imani O."/>
            <person name="Jackson N.L."/>
            <person name="Jacob V.M."/>
            <person name="Kang C."/>
            <person name="Kantov R.M."/>
            <person name="Kavuru S."/>
            <person name="Kerr M.S.-J.E."/>
            <person name="Khan O.A."/>
            <person name="Khan T.M."/>
            <person name="King T."/>
            <person name="Kulkarni R."/>
            <person name="Li A."/>
            <person name="Maczka C."/>
            <person name="Maisonet E."/>
            <person name="Majethia P.M."/>
            <person name="Malik D.A."/>
            <person name="Mariam A."/>
            <person name="Marquess E.B."/>
            <person name="Mattison J."/>
            <person name="McDonald N."/>
            <person name="Mehr S."/>
            <person name="Mengers S.R."/>
            <person name="Michaels D.P."/>
            <person name="Mondal S."/>
            <person name="Monney de Bebohi F."/>
            <person name="Nakhleh S.I."/>
            <person name="Ndubuizu N.C."/>
            <person name="Nguyen A.H."/>
            <person name="Nguyen K.M."/>
            <person name="Nguyen M.T."/>
            <person name="Nicholas M.L."/>
            <person name="Nimalan J.P."/>
            <person name="O'Connell R.A."/>
            <person name="Odoi E."/>
            <person name="Ojo L."/>
            <person name="Okoye A.E."/>
            <person name="Olateru-Olagbegi O."/>
            <person name="Osei K.V."/>
            <person name="Osei-Tutu A."/>
            <person name="Palilla A.M."/>
            <person name="Pancholi S."/>
            <person name="Park J.H.M."/>
            <person name="Patel K."/>
            <person name="Patel P."/>
            <person name="Pennington E."/>
            <person name="Peterson R.E."/>
            <person name="Pon J."/>
            <person name="Pourkarim H."/>
            <person name="Reed M.L."/>
            <person name="Rottman V."/>
            <person name="Salazar J."/>
            <person name="Samet S."/>
            <person name="Sendze O."/>
            <person name="Stelmack M.A."/>
            <person name="Stinnett R."/>
            <person name="Tchouaga A.L.N."/>
            <person name="Thompson E.M."/>
            <person name="Tran N.G."/>
            <person name="Truong T."/>
            <person name="Udo J.A."/>
            <person name="Verona L.T."/>
            <person name="Vu T.-Q."/>
            <person name="Wade J."/>
            <person name="Wang N.Q."/>
            <person name="Waters Z.M."/>
            <person name="Wellman R.J."/>
            <person name="Woldegabreal S."/>
            <person name="Yee A.C."/>
            <person name="Yirefu M."/>
            <person name="Zahangir S."/>
            <person name="Zhai Y."/>
            <person name="Devine C.L."/>
            <person name="Liao K."/>
            <person name="Prasad P.K."/>
            <person name="Ruthenberg K.J."/>
            <person name="Shonk J.A."/>
            <person name="Way M."/>
            <person name="Yousufi H.K."/>
            <person name="Cao L."/>
            <person name="Fox J."/>
            <person name="Hobbs E."/>
            <person name="Kilic S."/>
            <person name="Nunn R."/>
            <person name="Patel R."/>
            <person name="Rubenstein M."/>
            <person name="Erill I."/>
            <person name="Caruso S.M."/>
            <person name="Hughes L.E."/>
            <person name="Garlena R.A."/>
            <person name="Russell D.A."/>
            <person name="Pope W.H."/>
            <person name="Jacobs-Sera D."/>
            <person name="Hendrix R.W."/>
            <person name="Hatfull G.F."/>
        </authorList>
    </citation>
    <scope>NUCLEOTIDE SEQUENCE [LARGE SCALE GENOMIC DNA]</scope>
</reference>
<feature type="domain" description="Peptidase S74" evidence="5">
    <location>
        <begin position="337"/>
        <end position="436"/>
    </location>
</feature>
<keyword evidence="2" id="KW-0946">Virion</keyword>
<dbReference type="Proteomes" id="UP000202682">
    <property type="component" value="Segment"/>
</dbReference>
<feature type="coiled-coil region" evidence="3">
    <location>
        <begin position="422"/>
        <end position="449"/>
    </location>
</feature>
<dbReference type="Pfam" id="PF13884">
    <property type="entry name" value="Peptidase_S74"/>
    <property type="match status" value="1"/>
</dbReference>
<evidence type="ECO:0000256" key="1">
    <source>
        <dbReference type="ARBA" id="ARBA00004328"/>
    </source>
</evidence>
<evidence type="ECO:0000259" key="5">
    <source>
        <dbReference type="PROSITE" id="PS51688"/>
    </source>
</evidence>
<dbReference type="PROSITE" id="PS51688">
    <property type="entry name" value="ICA"/>
    <property type="match status" value="1"/>
</dbReference>
<evidence type="ECO:0000256" key="4">
    <source>
        <dbReference type="SAM" id="MobiDB-lite"/>
    </source>
</evidence>
<feature type="region of interest" description="Disordered" evidence="4">
    <location>
        <begin position="267"/>
        <end position="291"/>
    </location>
</feature>
<proteinExistence type="predicted"/>
<dbReference type="OrthoDB" id="3610at10239"/>
<sequence>MTQSSYPFDGQTVSETQYSQFFRELQDSGVCAQASDLDLRVGAAGTGMTVTVQPGNAIIRGHAYSSTAVETLNIAASESQARTDRVVLRLDPTANTIVLTVVKGTAGGGAPALTQTDTGIYEMLLANVAVGANVTVITAANVDRQRRFVGSRTGHWETEQRPTNPRQGKLGYNFTTNRWEFWDGSAWTDLAPIVDFNTIANKPSTFPPSGHSHDWASITSKPSTFPPSTHTHPAPTWSEVTSKPTTFAPSAHTHAWSDITGEPAFAPSSHSHSWDSITGKPGSFPPSTHYHGQYLEGGDTIAWANGSKQPHARGVSGSGTYYAVWVRGDGGFCRNTSSIKFKENVRDYEIDPDAVLALEPKVYDRKAETNEETGEVEEGNKDEVGLIAEEVAEHLPWIVNYLDGEVDGLRYDLLGVALLPVVKRQAKQIEDLEARLARLEAAHHKQADA</sequence>
<dbReference type="KEGG" id="vg:29080492"/>
<keyword evidence="2" id="KW-1227">Viral tail protein</keyword>
<evidence type="ECO:0000313" key="6">
    <source>
        <dbReference type="EMBL" id="ANT41096.1"/>
    </source>
</evidence>
<dbReference type="RefSeq" id="YP_009287810.1">
    <property type="nucleotide sequence ID" value="NC_031078.1"/>
</dbReference>
<dbReference type="EMBL" id="KX344445">
    <property type="protein sequence ID" value="ANT41096.1"/>
    <property type="molecule type" value="Genomic_DNA"/>
</dbReference>
<feature type="compositionally biased region" description="Low complexity" evidence="4">
    <location>
        <begin position="220"/>
        <end position="238"/>
    </location>
</feature>
<evidence type="ECO:0000256" key="3">
    <source>
        <dbReference type="SAM" id="Coils"/>
    </source>
</evidence>
<feature type="region of interest" description="Disordered" evidence="4">
    <location>
        <begin position="220"/>
        <end position="239"/>
    </location>
</feature>
<name>A0A1B1PAA0_9CAUD</name>
<accession>A0A1B1PAA0</accession>
<evidence type="ECO:0000313" key="7">
    <source>
        <dbReference type="Proteomes" id="UP000202682"/>
    </source>
</evidence>
<protein>
    <recommendedName>
        <fullName evidence="5">Peptidase S74 domain-containing protein</fullName>
    </recommendedName>
</protein>
<dbReference type="GO" id="GO:0098015">
    <property type="term" value="C:virus tail"/>
    <property type="evidence" value="ECO:0007669"/>
    <property type="project" value="UniProtKB-KW"/>
</dbReference>